<dbReference type="InterPro" id="IPR040258">
    <property type="entry name" value="Spt16"/>
</dbReference>
<dbReference type="GO" id="GO:0006368">
    <property type="term" value="P:transcription elongation by RNA polymerase II"/>
    <property type="evidence" value="ECO:0007669"/>
    <property type="project" value="TreeGrafter"/>
</dbReference>
<keyword evidence="1" id="KW-0539">Nucleus</keyword>
<evidence type="ECO:0000259" key="3">
    <source>
        <dbReference type="Pfam" id="PF24824"/>
    </source>
</evidence>
<keyword evidence="1" id="KW-0234">DNA repair</keyword>
<feature type="domain" description="FACT complex subunit SPT16 PH-like" evidence="3">
    <location>
        <begin position="127"/>
        <end position="243"/>
    </location>
</feature>
<accession>A0AA41S9D8</accession>
<evidence type="ECO:0000256" key="1">
    <source>
        <dbReference type="RuleBase" id="RU367052"/>
    </source>
</evidence>
<reference evidence="4" key="1">
    <citation type="submission" date="2022-03" db="EMBL/GenBank/DDBJ databases">
        <title>A functionally conserved STORR gene fusion in Papaver species that diverged 16.8 million years ago.</title>
        <authorList>
            <person name="Catania T."/>
        </authorList>
    </citation>
    <scope>NUCLEOTIDE SEQUENCE</scope>
    <source>
        <strain evidence="4">S-191538</strain>
    </source>
</reference>
<keyword evidence="1" id="KW-0235">DNA replication</keyword>
<name>A0AA41S9D8_PAPNU</name>
<evidence type="ECO:0000313" key="5">
    <source>
        <dbReference type="Proteomes" id="UP001177140"/>
    </source>
</evidence>
<keyword evidence="1" id="KW-0804">Transcription</keyword>
<comment type="subcellular location">
    <subcellularLocation>
        <location evidence="1">Nucleus</location>
    </subcellularLocation>
    <subcellularLocation>
        <location evidence="1">Chromosome</location>
    </subcellularLocation>
</comment>
<dbReference type="GO" id="GO:0006281">
    <property type="term" value="P:DNA repair"/>
    <property type="evidence" value="ECO:0007669"/>
    <property type="project" value="UniProtKB-UniRule"/>
</dbReference>
<dbReference type="Pfam" id="PF08512">
    <property type="entry name" value="Rttp106-like_middle"/>
    <property type="match status" value="1"/>
</dbReference>
<dbReference type="InterPro" id="IPR011993">
    <property type="entry name" value="PH-like_dom_sf"/>
</dbReference>
<comment type="function">
    <text evidence="1">Component of the FACT complex, a general chromatin factor that acts to reorganize nucleosomes. The FACT complex is involved in multiple processes that require DNA as a template such as mRNA elongation, DNA replication and DNA repair. During transcription elongation the FACT complex acts as a histone chaperone that both destabilizes and restores nucleosomal structure. It facilitates the passage of RNA polymerase II and transcription by promoting the dissociation of one histone H2A-H2B dimer from the nucleosome, then subsequently promotes the reestablishment of the nucleosome following the passage of RNA polymerase II.</text>
</comment>
<organism evidence="4 5">
    <name type="scientific">Papaver nudicaule</name>
    <name type="common">Iceland poppy</name>
    <dbReference type="NCBI Taxonomy" id="74823"/>
    <lineage>
        <taxon>Eukaryota</taxon>
        <taxon>Viridiplantae</taxon>
        <taxon>Streptophyta</taxon>
        <taxon>Embryophyta</taxon>
        <taxon>Tracheophyta</taxon>
        <taxon>Spermatophyta</taxon>
        <taxon>Magnoliopsida</taxon>
        <taxon>Ranunculales</taxon>
        <taxon>Papaveraceae</taxon>
        <taxon>Papaveroideae</taxon>
        <taxon>Papaver</taxon>
    </lineage>
</organism>
<dbReference type="GO" id="GO:0006260">
    <property type="term" value="P:DNA replication"/>
    <property type="evidence" value="ECO:0007669"/>
    <property type="project" value="UniProtKB-KW"/>
</dbReference>
<dbReference type="EMBL" id="JAJJMA010125765">
    <property type="protein sequence ID" value="MCL7032656.1"/>
    <property type="molecule type" value="Genomic_DNA"/>
</dbReference>
<gene>
    <name evidence="4" type="ORF">MKW94_026994</name>
</gene>
<protein>
    <recommendedName>
        <fullName evidence="1">FACT complex subunit</fullName>
    </recommendedName>
</protein>
<comment type="caution">
    <text evidence="4">The sequence shown here is derived from an EMBL/GenBank/DDBJ whole genome shotgun (WGS) entry which is preliminary data.</text>
</comment>
<comment type="subunit">
    <text evidence="1">Component of the FACT complex.</text>
</comment>
<keyword evidence="5" id="KW-1185">Reference proteome</keyword>
<keyword evidence="1" id="KW-0158">Chromosome</keyword>
<keyword evidence="1" id="KW-0227">DNA damage</keyword>
<dbReference type="InterPro" id="IPR056595">
    <property type="entry name" value="Fact-SPT16_PH"/>
</dbReference>
<dbReference type="Gene3D" id="2.30.29.150">
    <property type="match status" value="1"/>
</dbReference>
<dbReference type="PANTHER" id="PTHR13980">
    <property type="entry name" value="CDC68 RELATED"/>
    <property type="match status" value="1"/>
</dbReference>
<dbReference type="GO" id="GO:0035101">
    <property type="term" value="C:FACT complex"/>
    <property type="evidence" value="ECO:0007669"/>
    <property type="project" value="UniProtKB-UniRule"/>
</dbReference>
<dbReference type="Proteomes" id="UP001177140">
    <property type="component" value="Unassembled WGS sequence"/>
</dbReference>
<dbReference type="InterPro" id="IPR013719">
    <property type="entry name" value="RTT106/SPT16-like_middle_dom"/>
</dbReference>
<dbReference type="AlphaFoldDB" id="A0AA41S9D8"/>
<feature type="domain" description="Histone chaperone RTT106/FACT complex subunit SPT16-like middle" evidence="2">
    <location>
        <begin position="284"/>
        <end position="356"/>
    </location>
</feature>
<sequence>MSCRFSFTTPFVMEAFGTSEQNMWVDASSLGESNYHCYRSHFSHILLKRLQGNDLSDNSEIHREQKRRCDQARLGSQLKILDKQRLLGVPSGKENSSDKMSWEGIMWKESGVSAPLELQMEEEHRVIRLSDVTILPKVEGQGGNSIAGTLEAHVNGFKYTASGFHMQFYFDNIKKSFFRFGDKRMPPLLHFHLHHSIMIGTEKTKDIEFHFVQWPLGQKMPDKIEKEKQIKDGGHNEDLKNFVDKVDARWSSQPSSPFSFEVLEKEREFYGVLPSKASAAVALTLYYLLVLTEAPFVVIPLREIEIVNLALLRPGVIDMTVIFQDFKEESVIEINSIPLESLAVIKHRLNTRSVKYYVNAEGHDWKAILRGIADSPEKFIEKGGWDYFKLEDRDTLACYKEMAFDPEYGQIKIQ</sequence>
<keyword evidence="1" id="KW-0805">Transcription regulation</keyword>
<dbReference type="Pfam" id="PF24824">
    <property type="entry name" value="PH_SPT16"/>
    <property type="match status" value="1"/>
</dbReference>
<evidence type="ECO:0000313" key="4">
    <source>
        <dbReference type="EMBL" id="MCL7032656.1"/>
    </source>
</evidence>
<evidence type="ECO:0000259" key="2">
    <source>
        <dbReference type="Pfam" id="PF08512"/>
    </source>
</evidence>
<dbReference type="Gene3D" id="2.30.29.30">
    <property type="entry name" value="Pleckstrin-homology domain (PH domain)/Phosphotyrosine-binding domain (PTB)"/>
    <property type="match status" value="1"/>
</dbReference>
<dbReference type="PANTHER" id="PTHR13980:SF15">
    <property type="entry name" value="FACT COMPLEX SUBUNIT SPT16"/>
    <property type="match status" value="1"/>
</dbReference>
<dbReference type="GO" id="GO:0031491">
    <property type="term" value="F:nucleosome binding"/>
    <property type="evidence" value="ECO:0007669"/>
    <property type="project" value="TreeGrafter"/>
</dbReference>
<proteinExistence type="inferred from homology"/>
<comment type="similarity">
    <text evidence="1">Belongs to the peptidase M24 family. SPT16 subfamily.</text>
</comment>